<protein>
    <submittedName>
        <fullName evidence="6">Cellulase family glycosylhydrolase</fullName>
    </submittedName>
</protein>
<dbReference type="GO" id="GO:0008422">
    <property type="term" value="F:beta-glucosidase activity"/>
    <property type="evidence" value="ECO:0007669"/>
    <property type="project" value="TreeGrafter"/>
</dbReference>
<evidence type="ECO:0000256" key="3">
    <source>
        <dbReference type="RuleBase" id="RU361153"/>
    </source>
</evidence>
<keyword evidence="1 3" id="KW-0378">Hydrolase</keyword>
<dbReference type="EMBL" id="JABEQJ010000014">
    <property type="protein sequence ID" value="MBB2160861.1"/>
    <property type="molecule type" value="Genomic_DNA"/>
</dbReference>
<feature type="signal peptide" evidence="4">
    <location>
        <begin position="1"/>
        <end position="20"/>
    </location>
</feature>
<evidence type="ECO:0000313" key="7">
    <source>
        <dbReference type="Proteomes" id="UP000589085"/>
    </source>
</evidence>
<proteinExistence type="inferred from homology"/>
<feature type="domain" description="Glycoside hydrolase family 5" evidence="5">
    <location>
        <begin position="101"/>
        <end position="358"/>
    </location>
</feature>
<evidence type="ECO:0000256" key="1">
    <source>
        <dbReference type="ARBA" id="ARBA00022801"/>
    </source>
</evidence>
<dbReference type="PANTHER" id="PTHR31297:SF13">
    <property type="entry name" value="PUTATIVE-RELATED"/>
    <property type="match status" value="1"/>
</dbReference>
<evidence type="ECO:0000259" key="5">
    <source>
        <dbReference type="Pfam" id="PF00150"/>
    </source>
</evidence>
<dbReference type="GO" id="GO:0009251">
    <property type="term" value="P:glucan catabolic process"/>
    <property type="evidence" value="ECO:0007669"/>
    <property type="project" value="TreeGrafter"/>
</dbReference>
<dbReference type="Proteomes" id="UP000589085">
    <property type="component" value="Unassembled WGS sequence"/>
</dbReference>
<dbReference type="Gene3D" id="3.20.20.80">
    <property type="entry name" value="Glycosidases"/>
    <property type="match status" value="1"/>
</dbReference>
<dbReference type="InterPro" id="IPR050386">
    <property type="entry name" value="Glycosyl_hydrolase_5"/>
</dbReference>
<comment type="caution">
    <text evidence="6">The sequence shown here is derived from an EMBL/GenBank/DDBJ whole genome shotgun (WGS) entry which is preliminary data.</text>
</comment>
<dbReference type="InterPro" id="IPR001547">
    <property type="entry name" value="Glyco_hydro_5"/>
</dbReference>
<name>A0A7W4IDD8_9PROT</name>
<dbReference type="Pfam" id="PF00150">
    <property type="entry name" value="Cellulase"/>
    <property type="match status" value="1"/>
</dbReference>
<feature type="chain" id="PRO_5031567414" evidence="4">
    <location>
        <begin position="21"/>
        <end position="410"/>
    </location>
</feature>
<dbReference type="InterPro" id="IPR017853">
    <property type="entry name" value="GH"/>
</dbReference>
<gene>
    <name evidence="6" type="ORF">HLH48_11875</name>
</gene>
<dbReference type="AlphaFoldDB" id="A0A7W4IDD8"/>
<dbReference type="GO" id="GO:0009986">
    <property type="term" value="C:cell surface"/>
    <property type="evidence" value="ECO:0007669"/>
    <property type="project" value="TreeGrafter"/>
</dbReference>
<evidence type="ECO:0000256" key="4">
    <source>
        <dbReference type="SAM" id="SignalP"/>
    </source>
</evidence>
<evidence type="ECO:0000256" key="2">
    <source>
        <dbReference type="ARBA" id="ARBA00023295"/>
    </source>
</evidence>
<dbReference type="RefSeq" id="WP_182997721.1">
    <property type="nucleotide sequence ID" value="NZ_JABEQJ010000014.1"/>
</dbReference>
<reference evidence="6 7" key="1">
    <citation type="submission" date="2020-04" db="EMBL/GenBank/DDBJ databases">
        <title>Description of novel Gluconacetobacter.</title>
        <authorList>
            <person name="Sombolestani A."/>
        </authorList>
    </citation>
    <scope>NUCLEOTIDE SEQUENCE [LARGE SCALE GENOMIC DNA]</scope>
    <source>
        <strain evidence="6 7">LMG 19747</strain>
    </source>
</reference>
<dbReference type="GO" id="GO:0005576">
    <property type="term" value="C:extracellular region"/>
    <property type="evidence" value="ECO:0007669"/>
    <property type="project" value="TreeGrafter"/>
</dbReference>
<sequence length="410" mass="45149">MRTARFVCLCLSLAVGPVQAASGAQAQASGILHAQGRDIVDSGGHVHMLRGMNLGGLFVMEPFMSPMDRSHRLQDSYSVMRVLAARFGADRARALVAVYQDNWIDDADIAQIARSGFNAVRIPVWWGQFLDLANPTPSGWRDDGFAALDRIIAACRAHGVVAIIDMHGVVGGQSGNPDTGEAGQNRFWADDHAQATTAWLWRRIAGHYRGNPAVAGYDLINEPAPPPGTGKDQVWRLYDRLYRAVRSADPDHMVFIEDTFGSWSLDMLPPPGQFGWTNVVYESHVYPWPHDHPGVAQGVAASASALRAARDFGAHAAWNVPGYIGEFNALDARPGAFGMMTRQFDAARLNWTAWTYKASNAGGTMTYWGFIEPNAPIDRPDPTHDDEGAIREHWKKWRTDARFSPNPAFR</sequence>
<dbReference type="SUPFAM" id="SSF51445">
    <property type="entry name" value="(Trans)glycosidases"/>
    <property type="match status" value="1"/>
</dbReference>
<accession>A0A7W4IDD8</accession>
<keyword evidence="4" id="KW-0732">Signal</keyword>
<dbReference type="PANTHER" id="PTHR31297">
    <property type="entry name" value="GLUCAN ENDO-1,6-BETA-GLUCOSIDASE B"/>
    <property type="match status" value="1"/>
</dbReference>
<keyword evidence="2 3" id="KW-0326">Glycosidase</keyword>
<comment type="similarity">
    <text evidence="3">Belongs to the glycosyl hydrolase 5 (cellulase A) family.</text>
</comment>
<organism evidence="6 7">
    <name type="scientific">Gluconacetobacter sacchari</name>
    <dbReference type="NCBI Taxonomy" id="92759"/>
    <lineage>
        <taxon>Bacteria</taxon>
        <taxon>Pseudomonadati</taxon>
        <taxon>Pseudomonadota</taxon>
        <taxon>Alphaproteobacteria</taxon>
        <taxon>Acetobacterales</taxon>
        <taxon>Acetobacteraceae</taxon>
        <taxon>Gluconacetobacter</taxon>
    </lineage>
</organism>
<evidence type="ECO:0000313" key="6">
    <source>
        <dbReference type="EMBL" id="MBB2160861.1"/>
    </source>
</evidence>